<proteinExistence type="predicted"/>
<dbReference type="OrthoDB" id="9809730at2"/>
<name>A0A2G4YPM5_9PROT</name>
<dbReference type="EMBL" id="PDEM01000025">
    <property type="protein sequence ID" value="PHZ84255.1"/>
    <property type="molecule type" value="Genomic_DNA"/>
</dbReference>
<dbReference type="Pfam" id="PF01381">
    <property type="entry name" value="HTH_3"/>
    <property type="match status" value="1"/>
</dbReference>
<evidence type="ECO:0000259" key="1">
    <source>
        <dbReference type="PROSITE" id="PS50943"/>
    </source>
</evidence>
<dbReference type="Gene3D" id="1.10.260.40">
    <property type="entry name" value="lambda repressor-like DNA-binding domains"/>
    <property type="match status" value="1"/>
</dbReference>
<dbReference type="AlphaFoldDB" id="A0A2G4YPM5"/>
<feature type="domain" description="HTH cro/C1-type" evidence="1">
    <location>
        <begin position="8"/>
        <end position="66"/>
    </location>
</feature>
<accession>A0A2G4YPM5</accession>
<dbReference type="GO" id="GO:0003677">
    <property type="term" value="F:DNA binding"/>
    <property type="evidence" value="ECO:0007669"/>
    <property type="project" value="InterPro"/>
</dbReference>
<gene>
    <name evidence="2" type="ORF">CRD36_13780</name>
</gene>
<evidence type="ECO:0000313" key="3">
    <source>
        <dbReference type="Proteomes" id="UP000229730"/>
    </source>
</evidence>
<sequence>MTPFGEKIRSLRKARGINQKKMAADLGVSPAYLSALEHGHRGQPSWAMVQKVIHYFYLIWDDAEEIETLARLSDTRTTINTAGLPPETVAFVNTLAAKVDQLSPQRVAELMDLLDRGKD</sequence>
<reference evidence="2 3" key="1">
    <citation type="submission" date="2017-10" db="EMBL/GenBank/DDBJ databases">
        <title>Frigbacter circumglobatus gen. nov. sp. nov., isolated from sediment cultured in situ.</title>
        <authorList>
            <person name="Zhao Z."/>
        </authorList>
    </citation>
    <scope>NUCLEOTIDE SEQUENCE [LARGE SCALE GENOMIC DNA]</scope>
    <source>
        <strain evidence="2 3">ZYL</strain>
    </source>
</reference>
<keyword evidence="3" id="KW-1185">Reference proteome</keyword>
<dbReference type="SMART" id="SM00530">
    <property type="entry name" value="HTH_XRE"/>
    <property type="match status" value="1"/>
</dbReference>
<dbReference type="PROSITE" id="PS50943">
    <property type="entry name" value="HTH_CROC1"/>
    <property type="match status" value="1"/>
</dbReference>
<dbReference type="InParanoid" id="A0A2G4YPM5"/>
<evidence type="ECO:0000313" key="2">
    <source>
        <dbReference type="EMBL" id="PHZ84255.1"/>
    </source>
</evidence>
<dbReference type="RefSeq" id="WP_099474223.1">
    <property type="nucleotide sequence ID" value="NZ_CP041025.1"/>
</dbReference>
<organism evidence="2 3">
    <name type="scientific">Paremcibacter congregatus</name>
    <dbReference type="NCBI Taxonomy" id="2043170"/>
    <lineage>
        <taxon>Bacteria</taxon>
        <taxon>Pseudomonadati</taxon>
        <taxon>Pseudomonadota</taxon>
        <taxon>Alphaproteobacteria</taxon>
        <taxon>Emcibacterales</taxon>
        <taxon>Emcibacteraceae</taxon>
        <taxon>Paremcibacter</taxon>
    </lineage>
</organism>
<dbReference type="Proteomes" id="UP000229730">
    <property type="component" value="Unassembled WGS sequence"/>
</dbReference>
<dbReference type="InterPro" id="IPR010982">
    <property type="entry name" value="Lambda_DNA-bd_dom_sf"/>
</dbReference>
<dbReference type="CDD" id="cd00093">
    <property type="entry name" value="HTH_XRE"/>
    <property type="match status" value="1"/>
</dbReference>
<comment type="caution">
    <text evidence="2">The sequence shown here is derived from an EMBL/GenBank/DDBJ whole genome shotgun (WGS) entry which is preliminary data.</text>
</comment>
<dbReference type="InterPro" id="IPR001387">
    <property type="entry name" value="Cro/C1-type_HTH"/>
</dbReference>
<protein>
    <submittedName>
        <fullName evidence="2">Transcriptional regulator</fullName>
    </submittedName>
</protein>
<dbReference type="SUPFAM" id="SSF47413">
    <property type="entry name" value="lambda repressor-like DNA-binding domains"/>
    <property type="match status" value="1"/>
</dbReference>